<dbReference type="EMBL" id="JBBCAQ010000041">
    <property type="protein sequence ID" value="KAK7571107.1"/>
    <property type="molecule type" value="Genomic_DNA"/>
</dbReference>
<gene>
    <name evidence="2" type="ORF">V9T40_014711</name>
</gene>
<evidence type="ECO:0000313" key="3">
    <source>
        <dbReference type="Proteomes" id="UP001367676"/>
    </source>
</evidence>
<feature type="compositionally biased region" description="Basic and acidic residues" evidence="1">
    <location>
        <begin position="68"/>
        <end position="80"/>
    </location>
</feature>
<keyword evidence="3" id="KW-1185">Reference proteome</keyword>
<sequence length="359" mass="36832">MDSGCEAVLVDVNVTTTNGLNGANVVHEEVAEMKTRSKVAVSATGDAGDDESAKPKVRLTRTTMAQKSAEDKDASDGEKKDRKKIVRSGGDAEEAAAGAKSVSQEPATTNGDSATTSVASATAGAVSATNVSLKVAAPAPTATPKKRALERDDDSGINSRASSVSNDDVATPGRMRTRSSRASETAPSTSTPAYGRTIAARVPLAIYEYDAASFDDDLSIGGASTSKSSVGSSAQKRKAVVYVEEMDDEDAEEGDGADSDVEPAAKRRAAFLVSTGAGIVSSLLYPLRKLRSGITAIRPYKASSSVSIEIGEEENGAVDDVDGAVAGADESSLSAAGETVAQDNDQQPAREAANTCRLM</sequence>
<protein>
    <submittedName>
        <fullName evidence="2">Uncharacterized protein</fullName>
    </submittedName>
</protein>
<name>A0AAN9T3X4_9HEMI</name>
<feature type="region of interest" description="Disordered" evidence="1">
    <location>
        <begin position="135"/>
        <end position="194"/>
    </location>
</feature>
<feature type="compositionally biased region" description="Polar residues" evidence="1">
    <location>
        <begin position="101"/>
        <end position="112"/>
    </location>
</feature>
<accession>A0AAN9T3X4</accession>
<proteinExistence type="predicted"/>
<evidence type="ECO:0000256" key="1">
    <source>
        <dbReference type="SAM" id="MobiDB-lite"/>
    </source>
</evidence>
<feature type="region of interest" description="Disordered" evidence="1">
    <location>
        <begin position="325"/>
        <end position="359"/>
    </location>
</feature>
<feature type="compositionally biased region" description="Polar residues" evidence="1">
    <location>
        <begin position="180"/>
        <end position="192"/>
    </location>
</feature>
<reference evidence="2 3" key="1">
    <citation type="submission" date="2024-03" db="EMBL/GenBank/DDBJ databases">
        <title>Adaptation during the transition from Ophiocordyceps entomopathogen to insect associate is accompanied by gene loss and intensified selection.</title>
        <authorList>
            <person name="Ward C.M."/>
            <person name="Onetto C.A."/>
            <person name="Borneman A.R."/>
        </authorList>
    </citation>
    <scope>NUCLEOTIDE SEQUENCE [LARGE SCALE GENOMIC DNA]</scope>
    <source>
        <strain evidence="2">AWRI1</strain>
        <tissue evidence="2">Single Adult Female</tissue>
    </source>
</reference>
<comment type="caution">
    <text evidence="2">The sequence shown here is derived from an EMBL/GenBank/DDBJ whole genome shotgun (WGS) entry which is preliminary data.</text>
</comment>
<dbReference type="Proteomes" id="UP001367676">
    <property type="component" value="Unassembled WGS sequence"/>
</dbReference>
<organism evidence="2 3">
    <name type="scientific">Parthenolecanium corni</name>
    <dbReference type="NCBI Taxonomy" id="536013"/>
    <lineage>
        <taxon>Eukaryota</taxon>
        <taxon>Metazoa</taxon>
        <taxon>Ecdysozoa</taxon>
        <taxon>Arthropoda</taxon>
        <taxon>Hexapoda</taxon>
        <taxon>Insecta</taxon>
        <taxon>Pterygota</taxon>
        <taxon>Neoptera</taxon>
        <taxon>Paraneoptera</taxon>
        <taxon>Hemiptera</taxon>
        <taxon>Sternorrhyncha</taxon>
        <taxon>Coccoidea</taxon>
        <taxon>Coccidae</taxon>
        <taxon>Parthenolecanium</taxon>
    </lineage>
</organism>
<dbReference type="AlphaFoldDB" id="A0AAN9T3X4"/>
<evidence type="ECO:0000313" key="2">
    <source>
        <dbReference type="EMBL" id="KAK7571107.1"/>
    </source>
</evidence>
<feature type="region of interest" description="Disordered" evidence="1">
    <location>
        <begin position="34"/>
        <end position="116"/>
    </location>
</feature>
<feature type="compositionally biased region" description="Polar residues" evidence="1">
    <location>
        <begin position="156"/>
        <end position="168"/>
    </location>
</feature>